<evidence type="ECO:0000313" key="5">
    <source>
        <dbReference type="Proteomes" id="UP000824890"/>
    </source>
</evidence>
<dbReference type="InterPro" id="IPR033734">
    <property type="entry name" value="Jacalin-like_lectin_dom_plant"/>
</dbReference>
<gene>
    <name evidence="4" type="ORF">HID58_011414</name>
</gene>
<feature type="domain" description="Jacalin-type lectin" evidence="3">
    <location>
        <begin position="151"/>
        <end position="294"/>
    </location>
</feature>
<accession>A0ABQ8DYM3</accession>
<sequence>MAQKVEAQGGKGGIQWDDGSEHDAVTKIQVGAGGIGIQYIKFDYVKNGQSEEAPLRGVKGRSIAADPFVINHPEEHLVSVEGWFNPDGLIQGLKFISNKKTSDVIGYDDGTHFTLQVQDKKIIGFHGSAGDYVNSLGAYFAPLTSTPLTHAKKLPALGADVGTAWDDGAYDGVKKVYVGQAQDGISVVKFVYDKGAEDIVGAEHGTSTLLGFEEFELDYPSEYITAVQGTYDKIFGSDATVINMLRFKTNKQTSTPFGLEAGTAFELKEEGHKIVGFHGKVSDLLHQLGVYVLPMAQKVEAQGGKGGNQWDDGSEHDAVIKIQNGQTEEAPLRGIKGRSIAADPFVISHPEEHLVSVEGWYNPEGLLQGLKFKSNKKTSDLIGYDDGTHFTLQVQDKKIVGFHGFAGDYVHSLGAYFSPLTSSTTLTPAKKLPALGSDEGTAWECGTMVLTMVFVGQGHDGVSAVKFEYVNGSQVVIGHERGKPTLLGFEEFELDYPNEYITAVDGTVDKIYGSDSAVITMLRFTTNKRTSNPFGLEAGAAFQLKEEGHKIVGFHGKANELLHQIGAHLLLDTSPQAQY</sequence>
<evidence type="ECO:0000256" key="2">
    <source>
        <dbReference type="ARBA" id="ARBA00022734"/>
    </source>
</evidence>
<dbReference type="Proteomes" id="UP000824890">
    <property type="component" value="Unassembled WGS sequence"/>
</dbReference>
<feature type="domain" description="Jacalin-type lectin" evidence="3">
    <location>
        <begin position="296"/>
        <end position="419"/>
    </location>
</feature>
<dbReference type="InterPro" id="IPR001229">
    <property type="entry name" value="Jacalin-like_lectin_dom"/>
</dbReference>
<dbReference type="CDD" id="cd09612">
    <property type="entry name" value="Jacalin"/>
    <property type="match status" value="3"/>
</dbReference>
<feature type="domain" description="Jacalin-type lectin" evidence="3">
    <location>
        <begin position="2"/>
        <end position="142"/>
    </location>
</feature>
<keyword evidence="5" id="KW-1185">Reference proteome</keyword>
<dbReference type="InterPro" id="IPR036404">
    <property type="entry name" value="Jacalin-like_lectin_dom_sf"/>
</dbReference>
<organism evidence="4 5">
    <name type="scientific">Brassica napus</name>
    <name type="common">Rape</name>
    <dbReference type="NCBI Taxonomy" id="3708"/>
    <lineage>
        <taxon>Eukaryota</taxon>
        <taxon>Viridiplantae</taxon>
        <taxon>Streptophyta</taxon>
        <taxon>Embryophyta</taxon>
        <taxon>Tracheophyta</taxon>
        <taxon>Spermatophyta</taxon>
        <taxon>Magnoliopsida</taxon>
        <taxon>eudicotyledons</taxon>
        <taxon>Gunneridae</taxon>
        <taxon>Pentapetalae</taxon>
        <taxon>rosids</taxon>
        <taxon>malvids</taxon>
        <taxon>Brassicales</taxon>
        <taxon>Brassicaceae</taxon>
        <taxon>Brassiceae</taxon>
        <taxon>Brassica</taxon>
    </lineage>
</organism>
<dbReference type="Gene3D" id="2.100.10.30">
    <property type="entry name" value="Jacalin-like lectin domain"/>
    <property type="match status" value="4"/>
</dbReference>
<feature type="domain" description="Jacalin-type lectin" evidence="3">
    <location>
        <begin position="429"/>
        <end position="571"/>
    </location>
</feature>
<dbReference type="Pfam" id="PF01419">
    <property type="entry name" value="Jacalin"/>
    <property type="match status" value="4"/>
</dbReference>
<dbReference type="SMART" id="SM00915">
    <property type="entry name" value="Jacalin"/>
    <property type="match status" value="4"/>
</dbReference>
<comment type="similarity">
    <text evidence="1">Belongs to the jacalin lectin family.</text>
</comment>
<evidence type="ECO:0000256" key="1">
    <source>
        <dbReference type="ARBA" id="ARBA00006568"/>
    </source>
</evidence>
<reference evidence="4 5" key="1">
    <citation type="submission" date="2021-05" db="EMBL/GenBank/DDBJ databases">
        <title>Genome Assembly of Synthetic Allotetraploid Brassica napus Reveals Homoeologous Exchanges between Subgenomes.</title>
        <authorList>
            <person name="Davis J.T."/>
        </authorList>
    </citation>
    <scope>NUCLEOTIDE SEQUENCE [LARGE SCALE GENOMIC DNA]</scope>
    <source>
        <strain evidence="5">cv. Da-Ae</strain>
        <tissue evidence="4">Seedling</tissue>
    </source>
</reference>
<name>A0ABQ8DYM3_BRANA</name>
<comment type="caution">
    <text evidence="4">The sequence shown here is derived from an EMBL/GenBank/DDBJ whole genome shotgun (WGS) entry which is preliminary data.</text>
</comment>
<dbReference type="PANTHER" id="PTHR47293:SF20">
    <property type="entry name" value="JACALIN-TYPE LECTIN DOMAIN-CONTAINING PROTEIN"/>
    <property type="match status" value="1"/>
</dbReference>
<proteinExistence type="inferred from homology"/>
<keyword evidence="2" id="KW-0430">Lectin</keyword>
<dbReference type="EMBL" id="JAGKQM010000003">
    <property type="protein sequence ID" value="KAH0934297.1"/>
    <property type="molecule type" value="Genomic_DNA"/>
</dbReference>
<evidence type="ECO:0000313" key="4">
    <source>
        <dbReference type="EMBL" id="KAH0934297.1"/>
    </source>
</evidence>
<dbReference type="SUPFAM" id="SSF51101">
    <property type="entry name" value="Mannose-binding lectins"/>
    <property type="match status" value="4"/>
</dbReference>
<evidence type="ECO:0000259" key="3">
    <source>
        <dbReference type="PROSITE" id="PS51752"/>
    </source>
</evidence>
<dbReference type="PANTHER" id="PTHR47293">
    <property type="entry name" value="JACALIN-RELATED LECTIN 3"/>
    <property type="match status" value="1"/>
</dbReference>
<dbReference type="PROSITE" id="PS51752">
    <property type="entry name" value="JACALIN_LECTIN"/>
    <property type="match status" value="4"/>
</dbReference>
<protein>
    <recommendedName>
        <fullName evidence="3">Jacalin-type lectin domain-containing protein</fullName>
    </recommendedName>
</protein>